<evidence type="ECO:0000313" key="4">
    <source>
        <dbReference type="Proteomes" id="UP000028702"/>
    </source>
</evidence>
<dbReference type="GO" id="GO:0016491">
    <property type="term" value="F:oxidoreductase activity"/>
    <property type="evidence" value="ECO:0007669"/>
    <property type="project" value="UniProtKB-KW"/>
</dbReference>
<gene>
    <name evidence="3" type="ORF">M2A_1303</name>
</gene>
<dbReference type="eggNOG" id="COG0644">
    <property type="taxonomic scope" value="Bacteria"/>
</dbReference>
<evidence type="ECO:0000313" key="3">
    <source>
        <dbReference type="EMBL" id="GAK44804.1"/>
    </source>
</evidence>
<dbReference type="STRING" id="1333998.M2A_1303"/>
<organism evidence="3 4">
    <name type="scientific">Tepidicaulis marinus</name>
    <dbReference type="NCBI Taxonomy" id="1333998"/>
    <lineage>
        <taxon>Bacteria</taxon>
        <taxon>Pseudomonadati</taxon>
        <taxon>Pseudomonadota</taxon>
        <taxon>Alphaproteobacteria</taxon>
        <taxon>Hyphomicrobiales</taxon>
        <taxon>Parvibaculaceae</taxon>
        <taxon>Tepidicaulis</taxon>
    </lineage>
</organism>
<sequence>MSRIIVLGAGIGGLSAAIALAGEGHEVTVIDRDPPPPDLSTDAAFEEWQRRGVGQLRHSHAFLARLYQLIRENHPALLADLLEAGCRELKFADTVPMPLVPSYVPEKGDEHLTILSSRRTTLELIMRRYAARQPDVTFRTDEVVEGLIAEKNADGQAVVHGVTLRSGEKVTGDLVVDAMGRLNPGADWLKELGVHIREEEAPAGIVYFTRHYRIKQGMREPERTAAPGAADLGFLKFGVFPGDNGCFSITLAVPEAERTLSKAILDTDVFDRICRSIPGLAPWLEEERTEPRSKVFLMGNLFSRWRHMTEAGKPHALNYFPLGDCHIRTNPLYGRGCSFAAIQAHILRDVLRTEKDPTARALAYHAAVSEEIRPYYDNMVKQDLGAIKRARHELTPGYKPGFKARLVKRFTEDGINIAIRSDIHLYRAFMQGFHMLAHPTAWLLENKKNLAKVLWIWARGRRWNRKYYPPRTGPGRTELFNALGLPKDADLITDQA</sequence>
<dbReference type="Proteomes" id="UP000028702">
    <property type="component" value="Unassembled WGS sequence"/>
</dbReference>
<dbReference type="Pfam" id="PF01266">
    <property type="entry name" value="DAO"/>
    <property type="match status" value="1"/>
</dbReference>
<protein>
    <submittedName>
        <fullName evidence="3">FAD dependent oxidoreductase</fullName>
    </submittedName>
</protein>
<comment type="caution">
    <text evidence="3">The sequence shown here is derived from an EMBL/GenBank/DDBJ whole genome shotgun (WGS) entry which is preliminary data.</text>
</comment>
<dbReference type="AlphaFoldDB" id="A0A081B9T6"/>
<reference evidence="3 4" key="1">
    <citation type="submission" date="2014-07" db="EMBL/GenBank/DDBJ databases">
        <title>Tepidicaulis marinum gen. nov., sp. nov., a novel marine bacterium denitrifying nitrate to nitrous oxide strictly under microaerobic conditions.</title>
        <authorList>
            <person name="Takeuchi M."/>
            <person name="Yamagishi T."/>
            <person name="Kamagata Y."/>
            <person name="Oshima K."/>
            <person name="Hattori M."/>
            <person name="Katayama T."/>
            <person name="Hanada S."/>
            <person name="Tamaki H."/>
            <person name="Marumo K."/>
            <person name="Maeda H."/>
            <person name="Nedachi M."/>
            <person name="Iwasaki W."/>
            <person name="Suwa Y."/>
            <person name="Sakata S."/>
        </authorList>
    </citation>
    <scope>NUCLEOTIDE SEQUENCE [LARGE SCALE GENOMIC DNA]</scope>
    <source>
        <strain evidence="3 4">MA2</strain>
    </source>
</reference>
<accession>A0A081B9T6</accession>
<keyword evidence="4" id="KW-1185">Reference proteome</keyword>
<proteinExistence type="predicted"/>
<evidence type="ECO:0000259" key="2">
    <source>
        <dbReference type="Pfam" id="PF01266"/>
    </source>
</evidence>
<feature type="domain" description="FAD dependent oxidoreductase" evidence="2">
    <location>
        <begin position="3"/>
        <end position="84"/>
    </location>
</feature>
<dbReference type="EMBL" id="BBIO01000005">
    <property type="protein sequence ID" value="GAK44804.1"/>
    <property type="molecule type" value="Genomic_DNA"/>
</dbReference>
<dbReference type="PANTHER" id="PTHR43747">
    <property type="entry name" value="FAD-BINDING PROTEIN"/>
    <property type="match status" value="1"/>
</dbReference>
<dbReference type="InterPro" id="IPR006076">
    <property type="entry name" value="FAD-dep_OxRdtase"/>
</dbReference>
<dbReference type="InterPro" id="IPR036188">
    <property type="entry name" value="FAD/NAD-bd_sf"/>
</dbReference>
<dbReference type="InterPro" id="IPR050816">
    <property type="entry name" value="Flavin-dep_Halogenase_NPB"/>
</dbReference>
<name>A0A081B9T6_9HYPH</name>
<evidence type="ECO:0000256" key="1">
    <source>
        <dbReference type="ARBA" id="ARBA00023002"/>
    </source>
</evidence>
<dbReference type="SUPFAM" id="SSF51905">
    <property type="entry name" value="FAD/NAD(P)-binding domain"/>
    <property type="match status" value="1"/>
</dbReference>
<keyword evidence="1" id="KW-0560">Oxidoreductase</keyword>
<dbReference type="RefSeq" id="WP_045444691.1">
    <property type="nucleotide sequence ID" value="NZ_BBIO01000005.1"/>
</dbReference>
<dbReference type="Gene3D" id="3.50.50.60">
    <property type="entry name" value="FAD/NAD(P)-binding domain"/>
    <property type="match status" value="1"/>
</dbReference>
<dbReference type="PANTHER" id="PTHR43747:SF5">
    <property type="entry name" value="FAD-BINDING DOMAIN-CONTAINING PROTEIN"/>
    <property type="match status" value="1"/>
</dbReference>